<dbReference type="AlphaFoldDB" id="A0A6N7W7Z1"/>
<gene>
    <name evidence="2" type="ORF">FYJ45_24925</name>
</gene>
<accession>A0A6N7W7Z1</accession>
<evidence type="ECO:0000313" key="3">
    <source>
        <dbReference type="Proteomes" id="UP000436047"/>
    </source>
</evidence>
<dbReference type="Proteomes" id="UP000436047">
    <property type="component" value="Unassembled WGS sequence"/>
</dbReference>
<proteinExistence type="predicted"/>
<dbReference type="InterPro" id="IPR013324">
    <property type="entry name" value="RNA_pol_sigma_r3/r4-like"/>
</dbReference>
<reference evidence="2 3" key="1">
    <citation type="submission" date="2019-08" db="EMBL/GenBank/DDBJ databases">
        <title>In-depth cultivation of the pig gut microbiome towards novel bacterial diversity and tailored functional studies.</title>
        <authorList>
            <person name="Wylensek D."/>
            <person name="Hitch T.C.A."/>
            <person name="Clavel T."/>
        </authorList>
    </citation>
    <scope>NUCLEOTIDE SEQUENCE [LARGE SCALE GENOMIC DNA]</scope>
    <source>
        <strain evidence="2 3">WCA-389-WT-23B</strain>
    </source>
</reference>
<sequence length="145" mass="17683">MIPMKCEKKSMTENEKKKDYLKGYERAIRQMERSDERIREIRLNKICPTVIMDGMPHTFGGKDLSDYAALMEEEERKYRKARYLRIKRCQEISDKIEQMKNEDEKDVLMYRYIKRMKWEKISDKMGFDVRQIYNIHGKALTHFEL</sequence>
<dbReference type="EMBL" id="VUMI01000063">
    <property type="protein sequence ID" value="MSS91359.1"/>
    <property type="molecule type" value="Genomic_DNA"/>
</dbReference>
<dbReference type="SUPFAM" id="SSF88659">
    <property type="entry name" value="Sigma3 and sigma4 domains of RNA polymerase sigma factors"/>
    <property type="match status" value="1"/>
</dbReference>
<name>A0A6N7W7Z1_9FIRM</name>
<protein>
    <submittedName>
        <fullName evidence="2">DUF1492 domain-containing protein</fullName>
    </submittedName>
</protein>
<feature type="coiled-coil region" evidence="1">
    <location>
        <begin position="14"/>
        <end position="44"/>
    </location>
</feature>
<dbReference type="InterPro" id="IPR010861">
    <property type="entry name" value="DUF1492"/>
</dbReference>
<evidence type="ECO:0000256" key="1">
    <source>
        <dbReference type="SAM" id="Coils"/>
    </source>
</evidence>
<evidence type="ECO:0000313" key="2">
    <source>
        <dbReference type="EMBL" id="MSS91359.1"/>
    </source>
</evidence>
<keyword evidence="1" id="KW-0175">Coiled coil</keyword>
<organism evidence="2 3">
    <name type="scientific">Eisenbergiella porci</name>
    <dbReference type="NCBI Taxonomy" id="2652274"/>
    <lineage>
        <taxon>Bacteria</taxon>
        <taxon>Bacillati</taxon>
        <taxon>Bacillota</taxon>
        <taxon>Clostridia</taxon>
        <taxon>Lachnospirales</taxon>
        <taxon>Lachnospiraceae</taxon>
        <taxon>Eisenbergiella</taxon>
    </lineage>
</organism>
<dbReference type="Pfam" id="PF07374">
    <property type="entry name" value="DUF1492"/>
    <property type="match status" value="1"/>
</dbReference>
<keyword evidence="3" id="KW-1185">Reference proteome</keyword>
<dbReference type="Gene3D" id="1.20.140.160">
    <property type="match status" value="1"/>
</dbReference>
<comment type="caution">
    <text evidence="2">The sequence shown here is derived from an EMBL/GenBank/DDBJ whole genome shotgun (WGS) entry which is preliminary data.</text>
</comment>